<dbReference type="EMBL" id="CAKXAJ010026520">
    <property type="protein sequence ID" value="CAH2269434.1"/>
    <property type="molecule type" value="Genomic_DNA"/>
</dbReference>
<reference evidence="5" key="1">
    <citation type="submission" date="2022-03" db="EMBL/GenBank/DDBJ databases">
        <authorList>
            <person name="Lindestad O."/>
        </authorList>
    </citation>
    <scope>NUCLEOTIDE SEQUENCE</scope>
</reference>
<accession>A0A8S4SNK8</accession>
<dbReference type="GO" id="GO:0042302">
    <property type="term" value="F:structural constituent of cuticle"/>
    <property type="evidence" value="ECO:0007669"/>
    <property type="project" value="UniProtKB-UniRule"/>
</dbReference>
<evidence type="ECO:0000256" key="1">
    <source>
        <dbReference type="ARBA" id="ARBA00022460"/>
    </source>
</evidence>
<dbReference type="GO" id="GO:0031012">
    <property type="term" value="C:extracellular matrix"/>
    <property type="evidence" value="ECO:0007669"/>
    <property type="project" value="TreeGrafter"/>
</dbReference>
<sequence>MVASICFMEVVPQEIATPASFLEPRNFNYHPYQLQQYLEESKPTKQGPVLFPSDGPPAPRRPLIVTARPLIESIANSDRNPDPPNSSITQNNIPLNPAYPIPSPAEVTLTPDLLAKIAPITSNDIFANPRETSINNVPEASTYNHVPYAEMLLKARLKGYVRGNGFNDYEERTVLPPIYRALSNHARQNVLKPKPANRYNYQRHNVDYENQYENNGVSDENDSPDYDQDQNYAFSYRVKDQKTGDDFSHKQESVSGGTNGEYRVRLPDGRTQIVSYTADETGYKADVRYDNENGAENANKYINTNNNYDKINQNNHVNPNNNLVTHYPSNGLNTNINRDYVNIRQYDDQNVESNYFKPQTDNIKDYEDLINFNNYVNHANNVKQQVDFNPRNDYVNYKDSIPIKEDPNEYNSKEYYDYSSDYSQNYEPYNSKFAIFKPTTTSFPIVTTERPYTIKPLFTVAPTKGFTYADGVISASNNPVVKYESTTENVVLIGGKKVYTNVKHVLPTELTSTARNFVAVTPASYLASTIASLRDRITSKPVVLGNFINRINKYLSYK</sequence>
<name>A0A8S4SNK8_9NEOP</name>
<feature type="region of interest" description="Disordered" evidence="4">
    <location>
        <begin position="74"/>
        <end position="95"/>
    </location>
</feature>
<dbReference type="Pfam" id="PF00379">
    <property type="entry name" value="Chitin_bind_4"/>
    <property type="match status" value="1"/>
</dbReference>
<keyword evidence="1 3" id="KW-0193">Cuticle</keyword>
<feature type="compositionally biased region" description="Basic and acidic residues" evidence="4">
    <location>
        <begin position="242"/>
        <end position="252"/>
    </location>
</feature>
<gene>
    <name evidence="5" type="primary">jg11742</name>
    <name evidence="5" type="ORF">PAEG_LOCUS27653</name>
</gene>
<dbReference type="PROSITE" id="PS51155">
    <property type="entry name" value="CHIT_BIND_RR_2"/>
    <property type="match status" value="1"/>
</dbReference>
<dbReference type="InterPro" id="IPR051217">
    <property type="entry name" value="Insect_Cuticle_Struc_Prot"/>
</dbReference>
<dbReference type="InterPro" id="IPR031311">
    <property type="entry name" value="CHIT_BIND_RR_consensus"/>
</dbReference>
<dbReference type="Proteomes" id="UP000838756">
    <property type="component" value="Unassembled WGS sequence"/>
</dbReference>
<evidence type="ECO:0000313" key="5">
    <source>
        <dbReference type="EMBL" id="CAH2269434.1"/>
    </source>
</evidence>
<organism evidence="5 6">
    <name type="scientific">Pararge aegeria aegeria</name>
    <dbReference type="NCBI Taxonomy" id="348720"/>
    <lineage>
        <taxon>Eukaryota</taxon>
        <taxon>Metazoa</taxon>
        <taxon>Ecdysozoa</taxon>
        <taxon>Arthropoda</taxon>
        <taxon>Hexapoda</taxon>
        <taxon>Insecta</taxon>
        <taxon>Pterygota</taxon>
        <taxon>Neoptera</taxon>
        <taxon>Endopterygota</taxon>
        <taxon>Lepidoptera</taxon>
        <taxon>Glossata</taxon>
        <taxon>Ditrysia</taxon>
        <taxon>Papilionoidea</taxon>
        <taxon>Nymphalidae</taxon>
        <taxon>Satyrinae</taxon>
        <taxon>Satyrini</taxon>
        <taxon>Parargina</taxon>
        <taxon>Pararge</taxon>
    </lineage>
</organism>
<evidence type="ECO:0000256" key="4">
    <source>
        <dbReference type="SAM" id="MobiDB-lite"/>
    </source>
</evidence>
<dbReference type="PANTHER" id="PTHR12236:SF79">
    <property type="entry name" value="CUTICULAR PROTEIN 50CB-RELATED"/>
    <property type="match status" value="1"/>
</dbReference>
<feature type="compositionally biased region" description="Polar residues" evidence="4">
    <location>
        <begin position="85"/>
        <end position="94"/>
    </location>
</feature>
<dbReference type="GO" id="GO:0005615">
    <property type="term" value="C:extracellular space"/>
    <property type="evidence" value="ECO:0007669"/>
    <property type="project" value="TreeGrafter"/>
</dbReference>
<comment type="caution">
    <text evidence="5">The sequence shown here is derived from an EMBL/GenBank/DDBJ whole genome shotgun (WGS) entry which is preliminary data.</text>
</comment>
<proteinExistence type="predicted"/>
<evidence type="ECO:0000313" key="6">
    <source>
        <dbReference type="Proteomes" id="UP000838756"/>
    </source>
</evidence>
<keyword evidence="6" id="KW-1185">Reference proteome</keyword>
<evidence type="ECO:0000256" key="3">
    <source>
        <dbReference type="PROSITE-ProRule" id="PRU00497"/>
    </source>
</evidence>
<dbReference type="AlphaFoldDB" id="A0A8S4SNK8"/>
<evidence type="ECO:0000256" key="2">
    <source>
        <dbReference type="ARBA" id="ARBA00022729"/>
    </source>
</evidence>
<protein>
    <submittedName>
        <fullName evidence="5">Jg11742 protein</fullName>
    </submittedName>
</protein>
<dbReference type="PANTHER" id="PTHR12236">
    <property type="entry name" value="STRUCTURAL CONTITUENT OF CUTICLE"/>
    <property type="match status" value="1"/>
</dbReference>
<dbReference type="InterPro" id="IPR000618">
    <property type="entry name" value="Insect_cuticle"/>
</dbReference>
<dbReference type="OrthoDB" id="6382199at2759"/>
<dbReference type="PROSITE" id="PS00233">
    <property type="entry name" value="CHIT_BIND_RR_1"/>
    <property type="match status" value="1"/>
</dbReference>
<feature type="region of interest" description="Disordered" evidence="4">
    <location>
        <begin position="242"/>
        <end position="264"/>
    </location>
</feature>
<keyword evidence="2" id="KW-0732">Signal</keyword>